<accession>A0A6A6HLW5</accession>
<evidence type="ECO:0000256" key="6">
    <source>
        <dbReference type="ARBA" id="ARBA00022786"/>
    </source>
</evidence>
<dbReference type="SUPFAM" id="SSF57850">
    <property type="entry name" value="RING/U-box"/>
    <property type="match status" value="1"/>
</dbReference>
<evidence type="ECO:0000313" key="10">
    <source>
        <dbReference type="EMBL" id="KAF2238842.1"/>
    </source>
</evidence>
<name>A0A6A6HLW5_VIRVR</name>
<dbReference type="InterPro" id="IPR051628">
    <property type="entry name" value="LUBAC_E3_Ligases"/>
</dbReference>
<feature type="compositionally biased region" description="Basic residues" evidence="8">
    <location>
        <begin position="430"/>
        <end position="446"/>
    </location>
</feature>
<dbReference type="GO" id="GO:0008270">
    <property type="term" value="F:zinc ion binding"/>
    <property type="evidence" value="ECO:0007669"/>
    <property type="project" value="UniProtKB-KW"/>
</dbReference>
<evidence type="ECO:0000256" key="5">
    <source>
        <dbReference type="ARBA" id="ARBA00022771"/>
    </source>
</evidence>
<dbReference type="Pfam" id="PF26200">
    <property type="entry name" value="Rcat_RNF216"/>
    <property type="match status" value="1"/>
</dbReference>
<dbReference type="EMBL" id="ML991774">
    <property type="protein sequence ID" value="KAF2238842.1"/>
    <property type="molecule type" value="Genomic_DNA"/>
</dbReference>
<comment type="pathway">
    <text evidence="1">Protein modification; protein ubiquitination.</text>
</comment>
<evidence type="ECO:0000256" key="1">
    <source>
        <dbReference type="ARBA" id="ARBA00004906"/>
    </source>
</evidence>
<evidence type="ECO:0000313" key="11">
    <source>
        <dbReference type="Proteomes" id="UP000800092"/>
    </source>
</evidence>
<evidence type="ECO:0000256" key="7">
    <source>
        <dbReference type="ARBA" id="ARBA00022833"/>
    </source>
</evidence>
<keyword evidence="6" id="KW-0833">Ubl conjugation pathway</keyword>
<protein>
    <recommendedName>
        <fullName evidence="9">RING-type domain-containing protein</fullName>
    </recommendedName>
</protein>
<evidence type="ECO:0000256" key="2">
    <source>
        <dbReference type="ARBA" id="ARBA00022679"/>
    </source>
</evidence>
<dbReference type="PROSITE" id="PS51873">
    <property type="entry name" value="TRIAD"/>
    <property type="match status" value="1"/>
</dbReference>
<feature type="compositionally biased region" description="Basic and acidic residues" evidence="8">
    <location>
        <begin position="89"/>
        <end position="106"/>
    </location>
</feature>
<evidence type="ECO:0000256" key="3">
    <source>
        <dbReference type="ARBA" id="ARBA00022723"/>
    </source>
</evidence>
<dbReference type="CDD" id="cd20339">
    <property type="entry name" value="BRcat_RBR_RNF216"/>
    <property type="match status" value="1"/>
</dbReference>
<feature type="region of interest" description="Disordered" evidence="8">
    <location>
        <begin position="614"/>
        <end position="633"/>
    </location>
</feature>
<feature type="domain" description="RING-type" evidence="9">
    <location>
        <begin position="116"/>
        <end position="334"/>
    </location>
</feature>
<keyword evidence="5" id="KW-0863">Zinc-finger</keyword>
<dbReference type="Proteomes" id="UP000800092">
    <property type="component" value="Unassembled WGS sequence"/>
</dbReference>
<dbReference type="InterPro" id="IPR044066">
    <property type="entry name" value="TRIAD_supradom"/>
</dbReference>
<evidence type="ECO:0000259" key="9">
    <source>
        <dbReference type="PROSITE" id="PS51873"/>
    </source>
</evidence>
<keyword evidence="2" id="KW-0808">Transferase</keyword>
<dbReference type="InterPro" id="IPR047546">
    <property type="entry name" value="Rcat_RBR_RNF216"/>
</dbReference>
<feature type="region of interest" description="Disordered" evidence="8">
    <location>
        <begin position="79"/>
        <end position="106"/>
    </location>
</feature>
<proteinExistence type="predicted"/>
<organism evidence="10 11">
    <name type="scientific">Viridothelium virens</name>
    <name type="common">Speckled blister lichen</name>
    <name type="synonym">Trypethelium virens</name>
    <dbReference type="NCBI Taxonomy" id="1048519"/>
    <lineage>
        <taxon>Eukaryota</taxon>
        <taxon>Fungi</taxon>
        <taxon>Dikarya</taxon>
        <taxon>Ascomycota</taxon>
        <taxon>Pezizomycotina</taxon>
        <taxon>Dothideomycetes</taxon>
        <taxon>Dothideomycetes incertae sedis</taxon>
        <taxon>Trypetheliales</taxon>
        <taxon>Trypetheliaceae</taxon>
        <taxon>Viridothelium</taxon>
    </lineage>
</organism>
<dbReference type="PANTHER" id="PTHR22770">
    <property type="entry name" value="UBIQUITIN CONJUGATING ENZYME 7 INTERACTING PROTEIN-RELATED"/>
    <property type="match status" value="1"/>
</dbReference>
<dbReference type="AlphaFoldDB" id="A0A6A6HLW5"/>
<evidence type="ECO:0000256" key="8">
    <source>
        <dbReference type="SAM" id="MobiDB-lite"/>
    </source>
</evidence>
<dbReference type="CDD" id="cd20353">
    <property type="entry name" value="Rcat_RBR_RNF216"/>
    <property type="match status" value="1"/>
</dbReference>
<feature type="compositionally biased region" description="Pro residues" evidence="8">
    <location>
        <begin position="415"/>
        <end position="429"/>
    </location>
</feature>
<dbReference type="PANTHER" id="PTHR22770:SF47">
    <property type="entry name" value="E3 UBIQUITIN-PROTEIN LIGASE RNF216"/>
    <property type="match status" value="1"/>
</dbReference>
<evidence type="ECO:0000256" key="4">
    <source>
        <dbReference type="ARBA" id="ARBA00022737"/>
    </source>
</evidence>
<keyword evidence="3" id="KW-0479">Metal-binding</keyword>
<dbReference type="GO" id="GO:0016740">
    <property type="term" value="F:transferase activity"/>
    <property type="evidence" value="ECO:0007669"/>
    <property type="project" value="UniProtKB-KW"/>
</dbReference>
<reference evidence="10" key="1">
    <citation type="journal article" date="2020" name="Stud. Mycol.">
        <title>101 Dothideomycetes genomes: a test case for predicting lifestyles and emergence of pathogens.</title>
        <authorList>
            <person name="Haridas S."/>
            <person name="Albert R."/>
            <person name="Binder M."/>
            <person name="Bloem J."/>
            <person name="Labutti K."/>
            <person name="Salamov A."/>
            <person name="Andreopoulos B."/>
            <person name="Baker S."/>
            <person name="Barry K."/>
            <person name="Bills G."/>
            <person name="Bluhm B."/>
            <person name="Cannon C."/>
            <person name="Castanera R."/>
            <person name="Culley D."/>
            <person name="Daum C."/>
            <person name="Ezra D."/>
            <person name="Gonzalez J."/>
            <person name="Henrissat B."/>
            <person name="Kuo A."/>
            <person name="Liang C."/>
            <person name="Lipzen A."/>
            <person name="Lutzoni F."/>
            <person name="Magnuson J."/>
            <person name="Mondo S."/>
            <person name="Nolan M."/>
            <person name="Ohm R."/>
            <person name="Pangilinan J."/>
            <person name="Park H.-J."/>
            <person name="Ramirez L."/>
            <person name="Alfaro M."/>
            <person name="Sun H."/>
            <person name="Tritt A."/>
            <person name="Yoshinaga Y."/>
            <person name="Zwiers L.-H."/>
            <person name="Turgeon B."/>
            <person name="Goodwin S."/>
            <person name="Spatafora J."/>
            <person name="Crous P."/>
            <person name="Grigoriev I."/>
        </authorList>
    </citation>
    <scope>NUCLEOTIDE SEQUENCE</scope>
    <source>
        <strain evidence="10">Tuck. ex Michener</strain>
    </source>
</reference>
<dbReference type="Gene3D" id="1.20.120.1750">
    <property type="match status" value="1"/>
</dbReference>
<gene>
    <name evidence="10" type="ORF">EV356DRAFT_528739</name>
</gene>
<feature type="region of interest" description="Disordered" evidence="8">
    <location>
        <begin position="404"/>
        <end position="467"/>
    </location>
</feature>
<dbReference type="InterPro" id="IPR047545">
    <property type="entry name" value="BRcat_RBR_RNF216"/>
</dbReference>
<keyword evidence="4" id="KW-0677">Repeat</keyword>
<keyword evidence="11" id="KW-1185">Reference proteome</keyword>
<keyword evidence="7" id="KW-0862">Zinc</keyword>
<sequence>MAVQPGKSCKAKCLQQISELFPNIDVEYVSGLYEERVSENVNGDRARELIIDQLCEAPSYPTKPDKQQIKRKQALNDQGHANKMRRHQHDGQEKIIDGPSDRTEEENERLARKDGAMFCCQCCFTEVPTNRTVFCSGSPSHGLCWDCIRRYVNVEFGKGKYQFHCFGAEDCAAKFNWQNDFHEFINENILAKLWRIQQDEEIRLANLANVEECPFCGFQAICDQPTGSNKEFECVHPECGKVSCRLCHQERHAPLSCEEHRKNKKTDARHTVEEAMTEALVRKCNKCRNPFIKEDGCNKMTCPKCSNTQCYICSADINSNYDHFFRDFGCPLYGGDVHLHKREVRKAEKTAIAKAMTENPDLVEADLQVQVSEEVRRYEERRREQAREPMPVLREPVPVLLPPFVDQQNLGQNNPPRPQQPNPVPPPPRHIARPSRAAARRPRRPPRVGDLALPGQPIGEGPGFAQNPLPETVPIAPPQHLRANPMAAPQFPAAAPAMPHFDPFAPSMQRVGGFGEFNFAGNSGASGLHQDHLQGILQAAPAQPVPADPAAGLRFPALDPPMYNFAGYNFGAPPLGLQRPERRDRPEPWRDAALEAGLVGFNEGLEAFANVRPNRIGAPQGPTGREGGGGVADARDDVTGDGNFQNGFGHGHGHSHGHGYFNG</sequence>
<dbReference type="OrthoDB" id="10009520at2759"/>